<evidence type="ECO:0000259" key="2">
    <source>
        <dbReference type="Pfam" id="PF07687"/>
    </source>
</evidence>
<dbReference type="AlphaFoldDB" id="C2BF98"/>
<dbReference type="GO" id="GO:0016787">
    <property type="term" value="F:hydrolase activity"/>
    <property type="evidence" value="ECO:0007669"/>
    <property type="project" value="UniProtKB-KW"/>
</dbReference>
<feature type="binding site" evidence="1">
    <location>
        <position position="116"/>
    </location>
    <ligand>
        <name>Mn(2+)</name>
        <dbReference type="ChEBI" id="CHEBI:29035"/>
        <label>2</label>
    </ligand>
</feature>
<comment type="cofactor">
    <cofactor evidence="1">
        <name>Mn(2+)</name>
        <dbReference type="ChEBI" id="CHEBI:29035"/>
    </cofactor>
    <text evidence="1">The Mn(2+) ion enhances activity.</text>
</comment>
<feature type="binding site" evidence="1">
    <location>
        <position position="152"/>
    </location>
    <ligand>
        <name>Mn(2+)</name>
        <dbReference type="ChEBI" id="CHEBI:29035"/>
        <label>2</label>
    </ligand>
</feature>
<dbReference type="InterPro" id="IPR017439">
    <property type="entry name" value="Amidohydrolase"/>
</dbReference>
<reference evidence="3 4" key="1">
    <citation type="submission" date="2008-10" db="EMBL/GenBank/DDBJ databases">
        <authorList>
            <person name="Qin X."/>
            <person name="Bachman B."/>
            <person name="Battles P."/>
            <person name="Bell A."/>
            <person name="Bess C."/>
            <person name="Bickham C."/>
            <person name="Chaboub L."/>
            <person name="Chen D."/>
            <person name="Coyle M."/>
            <person name="Deiros D.R."/>
            <person name="Dinh H."/>
            <person name="Forbes L."/>
            <person name="Fowler G."/>
            <person name="Francisco L."/>
            <person name="Fu Q."/>
            <person name="Gubbala S."/>
            <person name="Hale W."/>
            <person name="Han Y."/>
            <person name="Hemphill L."/>
            <person name="Highlander S.K."/>
            <person name="Hirani K."/>
            <person name="Hogues M."/>
            <person name="Jackson L."/>
            <person name="Jakkamsetti A."/>
            <person name="Javaid M."/>
            <person name="Jiang H."/>
            <person name="Korchina V."/>
            <person name="Kovar C."/>
            <person name="Lara F."/>
            <person name="Lee S."/>
            <person name="Mata R."/>
            <person name="Mathew T."/>
            <person name="Moen C."/>
            <person name="Morales K."/>
            <person name="Munidasa M."/>
            <person name="Nazareth L."/>
            <person name="Ngo R."/>
            <person name="Nguyen L."/>
            <person name="Okwuonu G."/>
            <person name="Ongeri F."/>
            <person name="Patil S."/>
            <person name="Petrosino J."/>
            <person name="Pham C."/>
            <person name="Pham P."/>
            <person name="Pu L.-L."/>
            <person name="Puazo M."/>
            <person name="Raj R."/>
            <person name="Reid J."/>
            <person name="Rouhana J."/>
            <person name="Saada N."/>
            <person name="Shang Y."/>
            <person name="Simmons D."/>
            <person name="Thornton R."/>
            <person name="Warren J."/>
            <person name="Weissenberger G."/>
            <person name="Zhang J."/>
            <person name="Zhang L."/>
            <person name="Zhou C."/>
            <person name="Zhu D."/>
            <person name="Muzny D."/>
            <person name="Worley K."/>
            <person name="Gibbs R."/>
        </authorList>
    </citation>
    <scope>NUCLEOTIDE SEQUENCE [LARGE SCALE GENOMIC DNA]</scope>
    <source>
        <strain evidence="3 4">ATCC 51172</strain>
    </source>
</reference>
<dbReference type="HOGENOM" id="CLU_023257_0_1_9"/>
<dbReference type="Pfam" id="PF07687">
    <property type="entry name" value="M20_dimer"/>
    <property type="match status" value="1"/>
</dbReference>
<dbReference type="Gene3D" id="3.30.70.360">
    <property type="match status" value="1"/>
</dbReference>
<keyword evidence="4" id="KW-1185">Reference proteome</keyword>
<gene>
    <name evidence="3" type="ORF">HMPREF0072_1018</name>
</gene>
<evidence type="ECO:0000313" key="4">
    <source>
        <dbReference type="Proteomes" id="UP000005984"/>
    </source>
</evidence>
<dbReference type="eggNOG" id="COG1473">
    <property type="taxonomic scope" value="Bacteria"/>
</dbReference>
<dbReference type="PANTHER" id="PTHR11014">
    <property type="entry name" value="PEPTIDASE M20 FAMILY MEMBER"/>
    <property type="match status" value="1"/>
</dbReference>
<dbReference type="SUPFAM" id="SSF53187">
    <property type="entry name" value="Zn-dependent exopeptidases"/>
    <property type="match status" value="1"/>
</dbReference>
<feature type="binding site" evidence="1">
    <location>
        <position position="376"/>
    </location>
    <ligand>
        <name>Mn(2+)</name>
        <dbReference type="ChEBI" id="CHEBI:29035"/>
        <label>2</label>
    </ligand>
</feature>
<feature type="domain" description="Peptidase M20 dimerisation" evidence="2">
    <location>
        <begin position="195"/>
        <end position="292"/>
    </location>
</feature>
<dbReference type="FunFam" id="3.30.70.360:FF:000020">
    <property type="entry name" value="Peptidase, M20/M25/M40 family"/>
    <property type="match status" value="1"/>
</dbReference>
<organism evidence="3 4">
    <name type="scientific">Anaerococcus lactolyticus ATCC 51172</name>
    <dbReference type="NCBI Taxonomy" id="525254"/>
    <lineage>
        <taxon>Bacteria</taxon>
        <taxon>Bacillati</taxon>
        <taxon>Bacillota</taxon>
        <taxon>Tissierellia</taxon>
        <taxon>Tissierellales</taxon>
        <taxon>Peptoniphilaceae</taxon>
        <taxon>Anaerococcus</taxon>
    </lineage>
</organism>
<feature type="binding site" evidence="1">
    <location>
        <position position="118"/>
    </location>
    <ligand>
        <name>Mn(2+)</name>
        <dbReference type="ChEBI" id="CHEBI:29035"/>
        <label>2</label>
    </ligand>
</feature>
<name>C2BF98_9FIRM</name>
<dbReference type="Proteomes" id="UP000005984">
    <property type="component" value="Unassembled WGS sequence"/>
</dbReference>
<dbReference type="PANTHER" id="PTHR11014:SF63">
    <property type="entry name" value="METALLOPEPTIDASE, PUTATIVE (AFU_ORTHOLOGUE AFUA_6G09600)-RELATED"/>
    <property type="match status" value="1"/>
</dbReference>
<dbReference type="InterPro" id="IPR036264">
    <property type="entry name" value="Bact_exopeptidase_dim_dom"/>
</dbReference>
<dbReference type="STRING" id="525254.HMPREF0072_1018"/>
<evidence type="ECO:0000256" key="1">
    <source>
        <dbReference type="PIRSR" id="PIRSR005962-1"/>
    </source>
</evidence>
<dbReference type="SUPFAM" id="SSF55031">
    <property type="entry name" value="Bacterial exopeptidase dimerisation domain"/>
    <property type="match status" value="1"/>
</dbReference>
<dbReference type="InterPro" id="IPR011650">
    <property type="entry name" value="Peptidase_M20_dimer"/>
</dbReference>
<dbReference type="GO" id="GO:0046872">
    <property type="term" value="F:metal ion binding"/>
    <property type="evidence" value="ECO:0007669"/>
    <property type="project" value="UniProtKB-KW"/>
</dbReference>
<dbReference type="PIRSF" id="PIRSF005962">
    <property type="entry name" value="Pept_M20D_amidohydro"/>
    <property type="match status" value="1"/>
</dbReference>
<protein>
    <submittedName>
        <fullName evidence="3">Amidohydrolase</fullName>
    </submittedName>
</protein>
<accession>C2BF98</accession>
<keyword evidence="3" id="KW-0378">Hydrolase</keyword>
<evidence type="ECO:0000313" key="3">
    <source>
        <dbReference type="EMBL" id="EEI86384.1"/>
    </source>
</evidence>
<dbReference type="Gene3D" id="3.40.630.10">
    <property type="entry name" value="Zn peptidases"/>
    <property type="match status" value="1"/>
</dbReference>
<keyword evidence="1" id="KW-0464">Manganese</keyword>
<comment type="caution">
    <text evidence="3">The sequence shown here is derived from an EMBL/GenBank/DDBJ whole genome shotgun (WGS) entry which is preliminary data.</text>
</comment>
<dbReference type="InterPro" id="IPR002933">
    <property type="entry name" value="Peptidase_M20"/>
</dbReference>
<keyword evidence="1" id="KW-0479">Metal-binding</keyword>
<dbReference type="NCBIfam" id="TIGR01891">
    <property type="entry name" value="amidohydrolases"/>
    <property type="match status" value="1"/>
</dbReference>
<dbReference type="EMBL" id="ABYO01000194">
    <property type="protein sequence ID" value="EEI86384.1"/>
    <property type="molecule type" value="Genomic_DNA"/>
</dbReference>
<feature type="binding site" evidence="1">
    <location>
        <position position="177"/>
    </location>
    <ligand>
        <name>Mn(2+)</name>
        <dbReference type="ChEBI" id="CHEBI:29035"/>
        <label>2</label>
    </ligand>
</feature>
<dbReference type="Pfam" id="PF01546">
    <property type="entry name" value="Peptidase_M20"/>
    <property type="match status" value="1"/>
</dbReference>
<sequence>MGKIISEVSLVNELLEEIFSEIDNHFDEMVACRRHIHQNAELSFKEVETADFVEDFYKDKDVKITSHMGGNGLRVVIDTGRPGKTIGLRADFDALPIKEETGLSFASKNEGVMHACGHDAHTAYLMVLADILREKKDKLAGKIVIIHQHAEEVPPGGAKGMIEAGVLEGVDNVFGIHVMSAMDYGTIQYHKGNTQTGRAMFKIKFQGKGGHGSMPHLSNDSIVAASHFVTAVQTVVSRRLSPYEVGVVTIGSFDGKGTFNIIKDSVTVEGDVRAMADETKKTIEEEIKTIAKGIGETFKVGVEIEYTDDYPVLYNDPEMTQLVVDAVKEAKIGEVTDIIDCGPQPPSEDFSYYAKERPSCFFYVGAKKEDAPYPHHHPKFDIREDAMKICAKSMAAVVVKYLGEE</sequence>
<proteinExistence type="predicted"/>